<evidence type="ECO:0000259" key="1">
    <source>
        <dbReference type="Pfam" id="PF04233"/>
    </source>
</evidence>
<dbReference type="AlphaFoldDB" id="A0A9X8UJH5"/>
<protein>
    <submittedName>
        <fullName evidence="2">SPP1 gp7 family putative phage head morphogenesis protein</fullName>
    </submittedName>
</protein>
<dbReference type="RefSeq" id="WP_132084585.1">
    <property type="nucleotide sequence ID" value="NZ_SLUK01000006.1"/>
</dbReference>
<feature type="domain" description="Phage head morphogenesis" evidence="1">
    <location>
        <begin position="58"/>
        <end position="174"/>
    </location>
</feature>
<sequence length="247" mass="28803">MNEIESVITHGGAFKFEEAVRYFKGKITLKPSEFYRMAEKYRSLAFTVSNYSKLEVLNKFREELLRAIEDGETMATFKERMDTFLTDQGYQGTTPFQVRTIFETNVQTAYQVGHYDQMSDPGVQKLRPYWQYQAVRDNSTRPAHLEMDGKVFPADSPVWDTWYPPNGFKCRCTVTSLSARQVRERGLEVEHEVPLRVQLPDGRLIVMHPDVHFAYNPAKRQWSPDLTDYPEPLKNAYQNLQKGKKVK</sequence>
<organism evidence="2 3">
    <name type="scientific">Harryflintia acetispora</name>
    <dbReference type="NCBI Taxonomy" id="1849041"/>
    <lineage>
        <taxon>Bacteria</taxon>
        <taxon>Bacillati</taxon>
        <taxon>Bacillota</taxon>
        <taxon>Clostridia</taxon>
        <taxon>Eubacteriales</taxon>
        <taxon>Oscillospiraceae</taxon>
        <taxon>Harryflintia</taxon>
    </lineage>
</organism>
<comment type="caution">
    <text evidence="2">The sequence shown here is derived from an EMBL/GenBank/DDBJ whole genome shotgun (WGS) entry which is preliminary data.</text>
</comment>
<reference evidence="2 3" key="1">
    <citation type="submission" date="2019-03" db="EMBL/GenBank/DDBJ databases">
        <title>Genomic Encyclopedia of Type Strains, Phase IV (KMG-IV): sequencing the most valuable type-strain genomes for metagenomic binning, comparative biology and taxonomic classification.</title>
        <authorList>
            <person name="Goeker M."/>
        </authorList>
    </citation>
    <scope>NUCLEOTIDE SEQUENCE [LARGE SCALE GENOMIC DNA]</scope>
    <source>
        <strain evidence="2 3">DSM 100433</strain>
    </source>
</reference>
<dbReference type="Pfam" id="PF04233">
    <property type="entry name" value="Phage_Mu_F"/>
    <property type="match status" value="1"/>
</dbReference>
<dbReference type="InterPro" id="IPR006528">
    <property type="entry name" value="Phage_head_morphogenesis_dom"/>
</dbReference>
<dbReference type="NCBIfam" id="TIGR01641">
    <property type="entry name" value="phageSPP1_gp7"/>
    <property type="match status" value="1"/>
</dbReference>
<gene>
    <name evidence="2" type="ORF">EDD78_10673</name>
</gene>
<accession>A0A9X8UJH5</accession>
<keyword evidence="3" id="KW-1185">Reference proteome</keyword>
<dbReference type="Proteomes" id="UP000294682">
    <property type="component" value="Unassembled WGS sequence"/>
</dbReference>
<evidence type="ECO:0000313" key="2">
    <source>
        <dbReference type="EMBL" id="TCL43213.1"/>
    </source>
</evidence>
<name>A0A9X8UJH5_9FIRM</name>
<dbReference type="EMBL" id="SLUK01000006">
    <property type="protein sequence ID" value="TCL43213.1"/>
    <property type="molecule type" value="Genomic_DNA"/>
</dbReference>
<proteinExistence type="predicted"/>
<evidence type="ECO:0000313" key="3">
    <source>
        <dbReference type="Proteomes" id="UP000294682"/>
    </source>
</evidence>